<feature type="compositionally biased region" description="Pro residues" evidence="1">
    <location>
        <begin position="74"/>
        <end position="83"/>
    </location>
</feature>
<keyword evidence="2" id="KW-0732">Signal</keyword>
<name>A0A7N0V806_KALFE</name>
<proteinExistence type="predicted"/>
<dbReference type="PANTHER" id="PTHR37908">
    <property type="entry name" value="TRANSMEMBRANE PROTEIN"/>
    <property type="match status" value="1"/>
</dbReference>
<reference evidence="3" key="1">
    <citation type="submission" date="2021-01" db="UniProtKB">
        <authorList>
            <consortium name="EnsemblPlants"/>
        </authorList>
    </citation>
    <scope>IDENTIFICATION</scope>
</reference>
<accession>A0A7N0V806</accession>
<sequence length="83" mass="9011">MHRSTLLICSLLLLASFFPQGSGRGLGVGETETASYDDVAARVEGINGWKREVIELDYEEPGANRNPRNGFLNSPPPSPPPPF</sequence>
<evidence type="ECO:0000313" key="3">
    <source>
        <dbReference type="EnsemblPlants" id="Kaladp0131s0043.2.v1.1"/>
    </source>
</evidence>
<feature type="chain" id="PRO_5029589977" evidence="2">
    <location>
        <begin position="24"/>
        <end position="83"/>
    </location>
</feature>
<feature type="region of interest" description="Disordered" evidence="1">
    <location>
        <begin position="60"/>
        <end position="83"/>
    </location>
</feature>
<keyword evidence="4" id="KW-1185">Reference proteome</keyword>
<evidence type="ECO:0000256" key="1">
    <source>
        <dbReference type="SAM" id="MobiDB-lite"/>
    </source>
</evidence>
<evidence type="ECO:0000313" key="4">
    <source>
        <dbReference type="Proteomes" id="UP000594263"/>
    </source>
</evidence>
<protein>
    <submittedName>
        <fullName evidence="3">Uncharacterized protein</fullName>
    </submittedName>
</protein>
<dbReference type="PANTHER" id="PTHR37908:SF3">
    <property type="entry name" value="TRANSMEMBRANE PROTEIN"/>
    <property type="match status" value="1"/>
</dbReference>
<dbReference type="EnsemblPlants" id="Kaladp0131s0043.2.v1.1">
    <property type="protein sequence ID" value="Kaladp0131s0043.2.v1.1"/>
    <property type="gene ID" value="Kaladp0131s0043.v1.1"/>
</dbReference>
<dbReference type="Proteomes" id="UP000594263">
    <property type="component" value="Unplaced"/>
</dbReference>
<evidence type="ECO:0000256" key="2">
    <source>
        <dbReference type="SAM" id="SignalP"/>
    </source>
</evidence>
<dbReference type="Gramene" id="Kaladp0131s0043.2.v1.1">
    <property type="protein sequence ID" value="Kaladp0131s0043.2.v1.1"/>
    <property type="gene ID" value="Kaladp0131s0043.v1.1"/>
</dbReference>
<organism evidence="3 4">
    <name type="scientific">Kalanchoe fedtschenkoi</name>
    <name type="common">Lavender scallops</name>
    <name type="synonym">South American air plant</name>
    <dbReference type="NCBI Taxonomy" id="63787"/>
    <lineage>
        <taxon>Eukaryota</taxon>
        <taxon>Viridiplantae</taxon>
        <taxon>Streptophyta</taxon>
        <taxon>Embryophyta</taxon>
        <taxon>Tracheophyta</taxon>
        <taxon>Spermatophyta</taxon>
        <taxon>Magnoliopsida</taxon>
        <taxon>eudicotyledons</taxon>
        <taxon>Gunneridae</taxon>
        <taxon>Pentapetalae</taxon>
        <taxon>Saxifragales</taxon>
        <taxon>Crassulaceae</taxon>
        <taxon>Kalanchoe</taxon>
    </lineage>
</organism>
<feature type="signal peptide" evidence="2">
    <location>
        <begin position="1"/>
        <end position="23"/>
    </location>
</feature>
<dbReference type="AlphaFoldDB" id="A0A7N0V806"/>